<evidence type="ECO:0000256" key="1">
    <source>
        <dbReference type="SAM" id="MobiDB-lite"/>
    </source>
</evidence>
<reference evidence="2 3" key="1">
    <citation type="journal article" date="2014" name="Agronomy (Basel)">
        <title>A Draft Genome Sequence for Ensete ventricosum, the Drought-Tolerant Tree Against Hunger.</title>
        <authorList>
            <person name="Harrison J."/>
            <person name="Moore K.A."/>
            <person name="Paszkiewicz K."/>
            <person name="Jones T."/>
            <person name="Grant M."/>
            <person name="Ambacheew D."/>
            <person name="Muzemil S."/>
            <person name="Studholme D.J."/>
        </authorList>
    </citation>
    <scope>NUCLEOTIDE SEQUENCE [LARGE SCALE GENOMIC DNA]</scope>
</reference>
<organism evidence="2 3">
    <name type="scientific">Ensete ventricosum</name>
    <name type="common">Abyssinian banana</name>
    <name type="synonym">Musa ensete</name>
    <dbReference type="NCBI Taxonomy" id="4639"/>
    <lineage>
        <taxon>Eukaryota</taxon>
        <taxon>Viridiplantae</taxon>
        <taxon>Streptophyta</taxon>
        <taxon>Embryophyta</taxon>
        <taxon>Tracheophyta</taxon>
        <taxon>Spermatophyta</taxon>
        <taxon>Magnoliopsida</taxon>
        <taxon>Liliopsida</taxon>
        <taxon>Zingiberales</taxon>
        <taxon>Musaceae</taxon>
        <taxon>Ensete</taxon>
    </lineage>
</organism>
<feature type="compositionally biased region" description="Low complexity" evidence="1">
    <location>
        <begin position="91"/>
        <end position="100"/>
    </location>
</feature>
<protein>
    <submittedName>
        <fullName evidence="2">Uncharacterized protein</fullName>
    </submittedName>
</protein>
<comment type="caution">
    <text evidence="2">The sequence shown here is derived from an EMBL/GenBank/DDBJ whole genome shotgun (WGS) entry which is preliminary data.</text>
</comment>
<feature type="region of interest" description="Disordered" evidence="1">
    <location>
        <begin position="58"/>
        <end position="100"/>
    </location>
</feature>
<name>A0A426WVJ1_ENSVE</name>
<evidence type="ECO:0000313" key="3">
    <source>
        <dbReference type="Proteomes" id="UP000287651"/>
    </source>
</evidence>
<sequence length="137" mass="14435">MNRVKLFYMLVATIGSESRRCLWGRGGHMHAVCMQRWLAMARPPPRVAGHGLATCKGQSIATRPPARGSHLRARPAVASPQGPTSNGQPTRGYRPRPALPPAGAAASVVGVATPWQGSYRSPRAVAACVGAALAMMQ</sequence>
<proteinExistence type="predicted"/>
<dbReference type="AlphaFoldDB" id="A0A426WVJ1"/>
<dbReference type="EMBL" id="AMZH03042791">
    <property type="protein sequence ID" value="RRT31245.1"/>
    <property type="molecule type" value="Genomic_DNA"/>
</dbReference>
<evidence type="ECO:0000313" key="2">
    <source>
        <dbReference type="EMBL" id="RRT31245.1"/>
    </source>
</evidence>
<dbReference type="Proteomes" id="UP000287651">
    <property type="component" value="Unassembled WGS sequence"/>
</dbReference>
<accession>A0A426WVJ1</accession>
<gene>
    <name evidence="2" type="ORF">B296_00057021</name>
</gene>